<proteinExistence type="predicted"/>
<dbReference type="Proteomes" id="UP000315095">
    <property type="component" value="Unassembled WGS sequence"/>
</dbReference>
<dbReference type="AlphaFoldDB" id="A0A4P5NQ69"/>
<keyword evidence="2" id="KW-1185">Reference proteome</keyword>
<protein>
    <submittedName>
        <fullName evidence="1">Uncharacterized protein</fullName>
    </submittedName>
</protein>
<organism evidence="1 2">
    <name type="scientific">Komagataeibacter diospyri</name>
    <dbReference type="NCBI Taxonomy" id="1932662"/>
    <lineage>
        <taxon>Bacteria</taxon>
        <taxon>Pseudomonadati</taxon>
        <taxon>Pseudomonadota</taxon>
        <taxon>Alphaproteobacteria</taxon>
        <taxon>Acetobacterales</taxon>
        <taxon>Acetobacteraceae</taxon>
        <taxon>Komagataeibacter</taxon>
    </lineage>
</organism>
<dbReference type="EMBL" id="BDLU01000040">
    <property type="protein sequence ID" value="GCE83788.1"/>
    <property type="molecule type" value="Genomic_DNA"/>
</dbReference>
<evidence type="ECO:0000313" key="1">
    <source>
        <dbReference type="EMBL" id="GCE83788.1"/>
    </source>
</evidence>
<reference evidence="2" key="1">
    <citation type="submission" date="2017-01" db="EMBL/GenBank/DDBJ databases">
        <title>Komagataeibacter sp. MSKU9 whole genome sequencing project.</title>
        <authorList>
            <person name="Matsutani M."/>
            <person name="Naloka K."/>
            <person name="Theeragool G."/>
            <person name="Yakushi T."/>
            <person name="Matsushita K."/>
        </authorList>
    </citation>
    <scope>NUCLEOTIDE SEQUENCE [LARGE SCALE GENOMIC DNA]</scope>
    <source>
        <strain evidence="2">MSKU9</strain>
    </source>
</reference>
<comment type="caution">
    <text evidence="1">The sequence shown here is derived from an EMBL/GenBank/DDBJ whole genome shotgun (WGS) entry which is preliminary data.</text>
</comment>
<evidence type="ECO:0000313" key="2">
    <source>
        <dbReference type="Proteomes" id="UP000315095"/>
    </source>
</evidence>
<accession>A0A4P5NQ69</accession>
<gene>
    <name evidence="1" type="ORF">MSKU9_1929</name>
</gene>
<sequence>MNDNWRSGLEVWFEPFLAALGRKASRRMRPTLWAMPRPVETFQFTSHKVFPNVFPGYSIGDITVVIKLKNL</sequence>
<name>A0A4P5NQ69_9PROT</name>